<dbReference type="AlphaFoldDB" id="A0A0D0Q732"/>
<proteinExistence type="inferred from homology"/>
<organism evidence="7 8">
    <name type="scientific">Wenxinia marina DSM 24838</name>
    <dbReference type="NCBI Taxonomy" id="1123501"/>
    <lineage>
        <taxon>Bacteria</taxon>
        <taxon>Pseudomonadati</taxon>
        <taxon>Pseudomonadota</taxon>
        <taxon>Alphaproteobacteria</taxon>
        <taxon>Rhodobacterales</taxon>
        <taxon>Roseobacteraceae</taxon>
        <taxon>Wenxinia</taxon>
    </lineage>
</organism>
<accession>A0A0D0Q732</accession>
<comment type="caution">
    <text evidence="7">The sequence shown here is derived from an EMBL/GenBank/DDBJ whole genome shotgun (WGS) entry which is preliminary data.</text>
</comment>
<evidence type="ECO:0000256" key="1">
    <source>
        <dbReference type="ARBA" id="ARBA00004418"/>
    </source>
</evidence>
<dbReference type="STRING" id="1123501.Wenmar_03262"/>
<dbReference type="OrthoDB" id="9769319at2"/>
<feature type="signal peptide" evidence="6">
    <location>
        <begin position="1"/>
        <end position="21"/>
    </location>
</feature>
<evidence type="ECO:0000256" key="4">
    <source>
        <dbReference type="ARBA" id="ARBA00022764"/>
    </source>
</evidence>
<keyword evidence="8" id="KW-1185">Reference proteome</keyword>
<dbReference type="PRINTS" id="PR00909">
    <property type="entry name" value="SPERMDNBNDNG"/>
</dbReference>
<dbReference type="CDD" id="cd13664">
    <property type="entry name" value="PBP2_PotD_PotF_like_3"/>
    <property type="match status" value="1"/>
</dbReference>
<sequence>MKTTLALLSGALMATAGAAQAQEVLNIYNWGNYTSPELIEKFTEETGIEVTITDYDSNDTALARIRQGGHGFDIVVPSNTYVQTFVEEGLIQPLDPEIVTDRGNISPQWQDVAFDPGREYTVPWAWGTTGLIVNSSVYDGDPNDAGLIFDPPEELAGGINVIPEMVDVMSIAVYYAGGEDRCTTDTELLRKVRDMLMEAKPDWLALDYGTIDAYAQGDLEAGIYWNGATMRARLENPDLVYGYPRTGYPVWMDNVAVLSDAQNPENAMQFVNFILQPENAALISEFARYANGVEGSAEFMDEEMRNAPEIVVPEDLVSAGRFSEPCSQDVTDIHTQIWTELLQ</sequence>
<evidence type="ECO:0000256" key="5">
    <source>
        <dbReference type="PIRNR" id="PIRNR019574"/>
    </source>
</evidence>
<dbReference type="SUPFAM" id="SSF53850">
    <property type="entry name" value="Periplasmic binding protein-like II"/>
    <property type="match status" value="1"/>
</dbReference>
<evidence type="ECO:0000256" key="3">
    <source>
        <dbReference type="ARBA" id="ARBA00022729"/>
    </source>
</evidence>
<gene>
    <name evidence="7" type="ORF">Wenmar_03262</name>
</gene>
<dbReference type="InterPro" id="IPR006059">
    <property type="entry name" value="SBP"/>
</dbReference>
<protein>
    <recommendedName>
        <fullName evidence="5">Putrescine-binding periplasmic protein</fullName>
    </recommendedName>
</protein>
<evidence type="ECO:0000256" key="2">
    <source>
        <dbReference type="ARBA" id="ARBA00022448"/>
    </source>
</evidence>
<dbReference type="Proteomes" id="UP000035100">
    <property type="component" value="Unassembled WGS sequence"/>
</dbReference>
<dbReference type="PANTHER" id="PTHR30222:SF12">
    <property type="entry name" value="NORSPERMIDINE SENSOR"/>
    <property type="match status" value="1"/>
</dbReference>
<comment type="subcellular location">
    <subcellularLocation>
        <location evidence="1 5">Periplasm</location>
    </subcellularLocation>
</comment>
<dbReference type="Pfam" id="PF13416">
    <property type="entry name" value="SBP_bac_8"/>
    <property type="match status" value="1"/>
</dbReference>
<dbReference type="GO" id="GO:0019808">
    <property type="term" value="F:polyamine binding"/>
    <property type="evidence" value="ECO:0007669"/>
    <property type="project" value="InterPro"/>
</dbReference>
<evidence type="ECO:0000313" key="7">
    <source>
        <dbReference type="EMBL" id="KIQ68252.1"/>
    </source>
</evidence>
<dbReference type="PIRSF" id="PIRSF019574">
    <property type="entry name" value="Periplasmic_polyamine_BP"/>
    <property type="match status" value="1"/>
</dbReference>
<dbReference type="RefSeq" id="WP_018302373.1">
    <property type="nucleotide sequence ID" value="NZ_KB902283.1"/>
</dbReference>
<keyword evidence="4 5" id="KW-0574">Periplasm</keyword>
<dbReference type="PANTHER" id="PTHR30222">
    <property type="entry name" value="SPERMIDINE/PUTRESCINE-BINDING PERIPLASMIC PROTEIN"/>
    <property type="match status" value="1"/>
</dbReference>
<comment type="similarity">
    <text evidence="5">Belongs to the bacterial solute-binding protein PotD/PotF family.</text>
</comment>
<dbReference type="PATRIC" id="fig|1123501.6.peg.3386"/>
<dbReference type="EMBL" id="AONG01000016">
    <property type="protein sequence ID" value="KIQ68252.1"/>
    <property type="molecule type" value="Genomic_DNA"/>
</dbReference>
<reference evidence="7 8" key="1">
    <citation type="submission" date="2013-01" db="EMBL/GenBank/DDBJ databases">
        <authorList>
            <person name="Fiebig A."/>
            <person name="Goeker M."/>
            <person name="Klenk H.-P.P."/>
        </authorList>
    </citation>
    <scope>NUCLEOTIDE SEQUENCE [LARGE SCALE GENOMIC DNA]</scope>
    <source>
        <strain evidence="7 8">DSM 24838</strain>
    </source>
</reference>
<dbReference type="Gene3D" id="3.40.190.10">
    <property type="entry name" value="Periplasmic binding protein-like II"/>
    <property type="match status" value="2"/>
</dbReference>
<dbReference type="eggNOG" id="COG0687">
    <property type="taxonomic scope" value="Bacteria"/>
</dbReference>
<keyword evidence="3 6" id="KW-0732">Signal</keyword>
<dbReference type="GO" id="GO:0042597">
    <property type="term" value="C:periplasmic space"/>
    <property type="evidence" value="ECO:0007669"/>
    <property type="project" value="UniProtKB-SubCell"/>
</dbReference>
<comment type="function">
    <text evidence="5">Required for the activity of the bacterial periplasmic transport system of putrescine.</text>
</comment>
<name>A0A0D0Q732_9RHOB</name>
<keyword evidence="2 5" id="KW-0813">Transport</keyword>
<evidence type="ECO:0000313" key="8">
    <source>
        <dbReference type="Proteomes" id="UP000035100"/>
    </source>
</evidence>
<dbReference type="InterPro" id="IPR001188">
    <property type="entry name" value="Sperm_putr-bd"/>
</dbReference>
<evidence type="ECO:0000256" key="6">
    <source>
        <dbReference type="SAM" id="SignalP"/>
    </source>
</evidence>
<feature type="chain" id="PRO_5002230339" description="Putrescine-binding periplasmic protein" evidence="6">
    <location>
        <begin position="22"/>
        <end position="343"/>
    </location>
</feature>
<dbReference type="GO" id="GO:0015846">
    <property type="term" value="P:polyamine transport"/>
    <property type="evidence" value="ECO:0007669"/>
    <property type="project" value="InterPro"/>
</dbReference>